<dbReference type="PANTHER" id="PTHR30093">
    <property type="entry name" value="GENERAL SECRETION PATHWAY PROTEIN G"/>
    <property type="match status" value="1"/>
</dbReference>
<evidence type="ECO:0000256" key="5">
    <source>
        <dbReference type="ARBA" id="ARBA00023136"/>
    </source>
</evidence>
<dbReference type="GO" id="GO:0016020">
    <property type="term" value="C:membrane"/>
    <property type="evidence" value="ECO:0007669"/>
    <property type="project" value="UniProtKB-SubCell"/>
</dbReference>
<dbReference type="AlphaFoldDB" id="A0A3B1BBG5"/>
<dbReference type="InterPro" id="IPR012902">
    <property type="entry name" value="N_methyl_site"/>
</dbReference>
<dbReference type="Pfam" id="PF07963">
    <property type="entry name" value="N_methyl"/>
    <property type="match status" value="1"/>
</dbReference>
<comment type="subcellular location">
    <subcellularLocation>
        <location evidence="1">Membrane</location>
        <topology evidence="1">Single-pass membrane protein</topology>
    </subcellularLocation>
</comment>
<reference evidence="7" key="1">
    <citation type="submission" date="2018-06" db="EMBL/GenBank/DDBJ databases">
        <authorList>
            <person name="Zhirakovskaya E."/>
        </authorList>
    </citation>
    <scope>NUCLEOTIDE SEQUENCE</scope>
</reference>
<evidence type="ECO:0000256" key="1">
    <source>
        <dbReference type="ARBA" id="ARBA00004167"/>
    </source>
</evidence>
<feature type="non-terminal residue" evidence="7">
    <location>
        <position position="185"/>
    </location>
</feature>
<name>A0A3B1BBG5_9ZZZZ</name>
<keyword evidence="2" id="KW-0488">Methylation</keyword>
<dbReference type="PROSITE" id="PS00409">
    <property type="entry name" value="PROKAR_NTER_METHYL"/>
    <property type="match status" value="1"/>
</dbReference>
<feature type="transmembrane region" description="Helical" evidence="6">
    <location>
        <begin position="12"/>
        <end position="34"/>
    </location>
</feature>
<evidence type="ECO:0000256" key="3">
    <source>
        <dbReference type="ARBA" id="ARBA00022692"/>
    </source>
</evidence>
<evidence type="ECO:0000313" key="7">
    <source>
        <dbReference type="EMBL" id="VAX09343.1"/>
    </source>
</evidence>
<evidence type="ECO:0000256" key="6">
    <source>
        <dbReference type="SAM" id="Phobius"/>
    </source>
</evidence>
<gene>
    <name evidence="7" type="ORF">MNBD_GAMMA25-928</name>
</gene>
<sequence>MQTALRKSKGFTLIELMIVVAIIGILAAIAIPAYNGYILNAKKTKVLDHFDEATKQIKAEMAKDNAARALGTMAGDFFRSDTSNSAAGILTNATTLPMLINFMNGLRTTPGNIVAAATNLAPDAIANVAAPAYIAVAQNGNVAGTAMTAGQVGIFWNATVGPLGIIQVALPAYGPAGNLLTARIV</sequence>
<dbReference type="SUPFAM" id="SSF54523">
    <property type="entry name" value="Pili subunits"/>
    <property type="match status" value="1"/>
</dbReference>
<evidence type="ECO:0008006" key="8">
    <source>
        <dbReference type="Google" id="ProtNLM"/>
    </source>
</evidence>
<dbReference type="InterPro" id="IPR045584">
    <property type="entry name" value="Pilin-like"/>
</dbReference>
<evidence type="ECO:0000256" key="4">
    <source>
        <dbReference type="ARBA" id="ARBA00022989"/>
    </source>
</evidence>
<dbReference type="Gene3D" id="3.30.700.10">
    <property type="entry name" value="Glycoprotein, Type 4 Pilin"/>
    <property type="match status" value="1"/>
</dbReference>
<proteinExistence type="predicted"/>
<dbReference type="NCBIfam" id="TIGR02532">
    <property type="entry name" value="IV_pilin_GFxxxE"/>
    <property type="match status" value="1"/>
</dbReference>
<accession>A0A3B1BBG5</accession>
<dbReference type="EMBL" id="UOFY01000036">
    <property type="protein sequence ID" value="VAX09343.1"/>
    <property type="molecule type" value="Genomic_DNA"/>
</dbReference>
<dbReference type="PANTHER" id="PTHR30093:SF44">
    <property type="entry name" value="TYPE II SECRETION SYSTEM CORE PROTEIN G"/>
    <property type="match status" value="1"/>
</dbReference>
<protein>
    <recommendedName>
        <fullName evidence="8">Type IV pilin PilA</fullName>
    </recommendedName>
</protein>
<keyword evidence="3 6" id="KW-0812">Transmembrane</keyword>
<evidence type="ECO:0000256" key="2">
    <source>
        <dbReference type="ARBA" id="ARBA00022481"/>
    </source>
</evidence>
<organism evidence="7">
    <name type="scientific">hydrothermal vent metagenome</name>
    <dbReference type="NCBI Taxonomy" id="652676"/>
    <lineage>
        <taxon>unclassified sequences</taxon>
        <taxon>metagenomes</taxon>
        <taxon>ecological metagenomes</taxon>
    </lineage>
</organism>
<keyword evidence="4 6" id="KW-1133">Transmembrane helix</keyword>
<keyword evidence="5 6" id="KW-0472">Membrane</keyword>